<feature type="compositionally biased region" description="Basic and acidic residues" evidence="1">
    <location>
        <begin position="17"/>
        <end position="57"/>
    </location>
</feature>
<evidence type="ECO:0000313" key="4">
    <source>
        <dbReference type="Proteomes" id="UP000029121"/>
    </source>
</evidence>
<organism evidence="3 4">
    <name type="scientific">Capsella rubella</name>
    <dbReference type="NCBI Taxonomy" id="81985"/>
    <lineage>
        <taxon>Eukaryota</taxon>
        <taxon>Viridiplantae</taxon>
        <taxon>Streptophyta</taxon>
        <taxon>Embryophyta</taxon>
        <taxon>Tracheophyta</taxon>
        <taxon>Spermatophyta</taxon>
        <taxon>Magnoliopsida</taxon>
        <taxon>eudicotyledons</taxon>
        <taxon>Gunneridae</taxon>
        <taxon>Pentapetalae</taxon>
        <taxon>rosids</taxon>
        <taxon>malvids</taxon>
        <taxon>Brassicales</taxon>
        <taxon>Brassicaceae</taxon>
        <taxon>Camelineae</taxon>
        <taxon>Capsella</taxon>
    </lineage>
</organism>
<keyword evidence="4" id="KW-1185">Reference proteome</keyword>
<keyword evidence="2" id="KW-0472">Membrane</keyword>
<keyword evidence="2" id="KW-0812">Transmembrane</keyword>
<protein>
    <submittedName>
        <fullName evidence="3">Uncharacterized protein</fullName>
    </submittedName>
</protein>
<accession>R0H6M8</accession>
<feature type="region of interest" description="Disordered" evidence="1">
    <location>
        <begin position="1"/>
        <end position="57"/>
    </location>
</feature>
<evidence type="ECO:0000256" key="1">
    <source>
        <dbReference type="SAM" id="MobiDB-lite"/>
    </source>
</evidence>
<dbReference type="EMBL" id="KB870809">
    <property type="protein sequence ID" value="EOA24949.1"/>
    <property type="molecule type" value="Genomic_DNA"/>
</dbReference>
<gene>
    <name evidence="3" type="ORF">CARUB_v10018244mg</name>
</gene>
<feature type="transmembrane region" description="Helical" evidence="2">
    <location>
        <begin position="101"/>
        <end position="120"/>
    </location>
</feature>
<evidence type="ECO:0000256" key="2">
    <source>
        <dbReference type="SAM" id="Phobius"/>
    </source>
</evidence>
<reference evidence="4" key="1">
    <citation type="journal article" date="2013" name="Nat. Genet.">
        <title>The Capsella rubella genome and the genomic consequences of rapid mating system evolution.</title>
        <authorList>
            <person name="Slotte T."/>
            <person name="Hazzouri K.M."/>
            <person name="Agren J.A."/>
            <person name="Koenig D."/>
            <person name="Maumus F."/>
            <person name="Guo Y.L."/>
            <person name="Steige K."/>
            <person name="Platts A.E."/>
            <person name="Escobar J.S."/>
            <person name="Newman L.K."/>
            <person name="Wang W."/>
            <person name="Mandakova T."/>
            <person name="Vello E."/>
            <person name="Smith L.M."/>
            <person name="Henz S.R."/>
            <person name="Steffen J."/>
            <person name="Takuno S."/>
            <person name="Brandvain Y."/>
            <person name="Coop G."/>
            <person name="Andolfatto P."/>
            <person name="Hu T.T."/>
            <person name="Blanchette M."/>
            <person name="Clark R.M."/>
            <person name="Quesneville H."/>
            <person name="Nordborg M."/>
            <person name="Gaut B.S."/>
            <person name="Lysak M.A."/>
            <person name="Jenkins J."/>
            <person name="Grimwood J."/>
            <person name="Chapman J."/>
            <person name="Prochnik S."/>
            <person name="Shu S."/>
            <person name="Rokhsar D."/>
            <person name="Schmutz J."/>
            <person name="Weigel D."/>
            <person name="Wright S.I."/>
        </authorList>
    </citation>
    <scope>NUCLEOTIDE SEQUENCE [LARGE SCALE GENOMIC DNA]</scope>
    <source>
        <strain evidence="4">cv. Monte Gargano</strain>
    </source>
</reference>
<name>R0H6M8_9BRAS</name>
<dbReference type="Proteomes" id="UP000029121">
    <property type="component" value="Unassembled WGS sequence"/>
</dbReference>
<keyword evidence="2" id="KW-1133">Transmembrane helix</keyword>
<sequence length="123" mass="14721">MDSTRRESRWRRRLKRSVGEASEKEERASTCDKWTEREVVDSGRESPVKDSESGHERVAAEGRVLTTRVWYWEEEEAEVVKKRTEKMRVLRTFRSIGKMKMRIGTIVVTWIFLYRLYSIVFCL</sequence>
<dbReference type="AlphaFoldDB" id="R0H6M8"/>
<proteinExistence type="predicted"/>
<evidence type="ECO:0000313" key="3">
    <source>
        <dbReference type="EMBL" id="EOA24949.1"/>
    </source>
</evidence>